<keyword evidence="1" id="KW-0472">Membrane</keyword>
<dbReference type="PANTHER" id="PTHR47074">
    <property type="entry name" value="BNAC02G40300D PROTEIN"/>
    <property type="match status" value="1"/>
</dbReference>
<dbReference type="GO" id="GO:0003676">
    <property type="term" value="F:nucleic acid binding"/>
    <property type="evidence" value="ECO:0007669"/>
    <property type="project" value="InterPro"/>
</dbReference>
<dbReference type="InterPro" id="IPR002156">
    <property type="entry name" value="RNaseH_domain"/>
</dbReference>
<keyword evidence="1" id="KW-1133">Transmembrane helix</keyword>
<dbReference type="CDD" id="cd06222">
    <property type="entry name" value="RNase_H_like"/>
    <property type="match status" value="1"/>
</dbReference>
<feature type="domain" description="RNase H type-1" evidence="2">
    <location>
        <begin position="201"/>
        <end position="314"/>
    </location>
</feature>
<dbReference type="GO" id="GO:0004523">
    <property type="term" value="F:RNA-DNA hybrid ribonuclease activity"/>
    <property type="evidence" value="ECO:0007669"/>
    <property type="project" value="InterPro"/>
</dbReference>
<dbReference type="AlphaFoldDB" id="A0AAF0XPI1"/>
<dbReference type="PANTHER" id="PTHR47074:SF48">
    <property type="entry name" value="POLYNUCLEOTIDYL TRANSFERASE, RIBONUCLEASE H-LIKE SUPERFAMILY PROTEIN"/>
    <property type="match status" value="1"/>
</dbReference>
<reference evidence="4" key="1">
    <citation type="journal article" date="2016" name="Nat. Genet.">
        <title>A high-quality carrot genome assembly provides new insights into carotenoid accumulation and asterid genome evolution.</title>
        <authorList>
            <person name="Iorizzo M."/>
            <person name="Ellison S."/>
            <person name="Senalik D."/>
            <person name="Zeng P."/>
            <person name="Satapoomin P."/>
            <person name="Huang J."/>
            <person name="Bowman M."/>
            <person name="Iovene M."/>
            <person name="Sanseverino W."/>
            <person name="Cavagnaro P."/>
            <person name="Yildiz M."/>
            <person name="Macko-Podgorni A."/>
            <person name="Moranska E."/>
            <person name="Grzebelus E."/>
            <person name="Grzebelus D."/>
            <person name="Ashrafi H."/>
            <person name="Zheng Z."/>
            <person name="Cheng S."/>
            <person name="Spooner D."/>
            <person name="Van Deynze A."/>
            <person name="Simon P."/>
        </authorList>
    </citation>
    <scope>NUCLEOTIDE SEQUENCE</scope>
    <source>
        <tissue evidence="4">Leaf</tissue>
    </source>
</reference>
<dbReference type="InterPro" id="IPR026960">
    <property type="entry name" value="RVT-Znf"/>
</dbReference>
<dbReference type="Pfam" id="PF13966">
    <property type="entry name" value="zf-RVT"/>
    <property type="match status" value="1"/>
</dbReference>
<dbReference type="Proteomes" id="UP000077755">
    <property type="component" value="Chromosome 8"/>
</dbReference>
<dbReference type="SUPFAM" id="SSF53098">
    <property type="entry name" value="Ribonuclease H-like"/>
    <property type="match status" value="1"/>
</dbReference>
<dbReference type="InterPro" id="IPR052929">
    <property type="entry name" value="RNase_H-like_EbsB-rel"/>
</dbReference>
<evidence type="ECO:0008006" key="6">
    <source>
        <dbReference type="Google" id="ProtNLM"/>
    </source>
</evidence>
<evidence type="ECO:0000259" key="3">
    <source>
        <dbReference type="Pfam" id="PF13966"/>
    </source>
</evidence>
<gene>
    <name evidence="4" type="ORF">DCAR_0831364</name>
</gene>
<name>A0AAF0XPI1_DAUCS</name>
<evidence type="ECO:0000313" key="4">
    <source>
        <dbReference type="EMBL" id="WOH11868.1"/>
    </source>
</evidence>
<keyword evidence="1" id="KW-0812">Transmembrane</keyword>
<dbReference type="Gene3D" id="3.30.420.10">
    <property type="entry name" value="Ribonuclease H-like superfamily/Ribonuclease H"/>
    <property type="match status" value="1"/>
</dbReference>
<feature type="transmembrane region" description="Helical" evidence="1">
    <location>
        <begin position="320"/>
        <end position="340"/>
    </location>
</feature>
<keyword evidence="5" id="KW-1185">Reference proteome</keyword>
<evidence type="ECO:0000313" key="5">
    <source>
        <dbReference type="Proteomes" id="UP000077755"/>
    </source>
</evidence>
<dbReference type="InterPro" id="IPR012337">
    <property type="entry name" value="RNaseH-like_sf"/>
</dbReference>
<sequence length="341" mass="37636">MRICKGELKPGNQGHDSTLKAVTSIAECLIGDHIAAILFTKRVCVGCLPTEKALAQKCVSVDIQCPWCHSGLESDTHVLFLCDFAQTVWVSTGLHHLIQASSHDTAFAALNNAFTSSTRDQCVLIGMLCWSIWNRRNKWVWDKANGSIFGVRAAATNLLHDWQEAQVCGLNSNSQGTVSARRWQKPPDGWVIVNIDAAIFQNGSIGFGMCDTNSQGQFQRARCRRIDGAWQPREAEALSLKEALSWVKDLQLSHCMFQSDSKVLVNACNGKAGEAYFGTIVLDCVQLLKHINHVLVEFIYRSANSVAHLLAQAAYSMSDLGSGMLIHLILLLMYLILILFS</sequence>
<reference evidence="4" key="2">
    <citation type="submission" date="2022-03" db="EMBL/GenBank/DDBJ databases">
        <title>Draft title - Genomic analysis of global carrot germplasm unveils the trajectory of domestication and the origin of high carotenoid orange carrot.</title>
        <authorList>
            <person name="Iorizzo M."/>
            <person name="Ellison S."/>
            <person name="Senalik D."/>
            <person name="Macko-Podgorni A."/>
            <person name="Grzebelus D."/>
            <person name="Bostan H."/>
            <person name="Rolling W."/>
            <person name="Curaba J."/>
            <person name="Simon P."/>
        </authorList>
    </citation>
    <scope>NUCLEOTIDE SEQUENCE</scope>
    <source>
        <tissue evidence="4">Leaf</tissue>
    </source>
</reference>
<evidence type="ECO:0000256" key="1">
    <source>
        <dbReference type="SAM" id="Phobius"/>
    </source>
</evidence>
<evidence type="ECO:0000259" key="2">
    <source>
        <dbReference type="Pfam" id="PF13456"/>
    </source>
</evidence>
<dbReference type="InterPro" id="IPR044730">
    <property type="entry name" value="RNase_H-like_dom_plant"/>
</dbReference>
<accession>A0AAF0XPI1</accession>
<dbReference type="Pfam" id="PF13456">
    <property type="entry name" value="RVT_3"/>
    <property type="match status" value="1"/>
</dbReference>
<organism evidence="4 5">
    <name type="scientific">Daucus carota subsp. sativus</name>
    <name type="common">Carrot</name>
    <dbReference type="NCBI Taxonomy" id="79200"/>
    <lineage>
        <taxon>Eukaryota</taxon>
        <taxon>Viridiplantae</taxon>
        <taxon>Streptophyta</taxon>
        <taxon>Embryophyta</taxon>
        <taxon>Tracheophyta</taxon>
        <taxon>Spermatophyta</taxon>
        <taxon>Magnoliopsida</taxon>
        <taxon>eudicotyledons</taxon>
        <taxon>Gunneridae</taxon>
        <taxon>Pentapetalae</taxon>
        <taxon>asterids</taxon>
        <taxon>campanulids</taxon>
        <taxon>Apiales</taxon>
        <taxon>Apiaceae</taxon>
        <taxon>Apioideae</taxon>
        <taxon>Scandiceae</taxon>
        <taxon>Daucinae</taxon>
        <taxon>Daucus</taxon>
        <taxon>Daucus sect. Daucus</taxon>
    </lineage>
</organism>
<dbReference type="InterPro" id="IPR036397">
    <property type="entry name" value="RNaseH_sf"/>
</dbReference>
<feature type="domain" description="Reverse transcriptase zinc-binding" evidence="3">
    <location>
        <begin position="38"/>
        <end position="89"/>
    </location>
</feature>
<proteinExistence type="predicted"/>
<protein>
    <recommendedName>
        <fullName evidence="6">RNase H type-1 domain-containing protein</fullName>
    </recommendedName>
</protein>
<dbReference type="EMBL" id="CP093350">
    <property type="protein sequence ID" value="WOH11868.1"/>
    <property type="molecule type" value="Genomic_DNA"/>
</dbReference>